<proteinExistence type="predicted"/>
<name>A0A9P6U7R4_9FUNG</name>
<protein>
    <recommendedName>
        <fullName evidence="3">F-box domain-containing protein</fullName>
    </recommendedName>
</protein>
<dbReference type="SUPFAM" id="SSF52047">
    <property type="entry name" value="RNI-like"/>
    <property type="match status" value="1"/>
</dbReference>
<gene>
    <name evidence="1" type="ORF">DFQ27_001346</name>
</gene>
<accession>A0A9P6U7R4</accession>
<reference evidence="1" key="1">
    <citation type="journal article" date="2020" name="Fungal Divers.">
        <title>Resolving the Mortierellaceae phylogeny through synthesis of multi-gene phylogenetics and phylogenomics.</title>
        <authorList>
            <person name="Vandepol N."/>
            <person name="Liber J."/>
            <person name="Desiro A."/>
            <person name="Na H."/>
            <person name="Kennedy M."/>
            <person name="Barry K."/>
            <person name="Grigoriev I.V."/>
            <person name="Miller A.N."/>
            <person name="O'Donnell K."/>
            <person name="Stajich J.E."/>
            <person name="Bonito G."/>
        </authorList>
    </citation>
    <scope>NUCLEOTIDE SEQUENCE</scope>
    <source>
        <strain evidence="1">BC1065</strain>
    </source>
</reference>
<dbReference type="AlphaFoldDB" id="A0A9P6U7R4"/>
<keyword evidence="2" id="KW-1185">Reference proteome</keyword>
<dbReference type="EMBL" id="JAAAJB010000144">
    <property type="protein sequence ID" value="KAG0264227.1"/>
    <property type="molecule type" value="Genomic_DNA"/>
</dbReference>
<evidence type="ECO:0000313" key="1">
    <source>
        <dbReference type="EMBL" id="KAG0264227.1"/>
    </source>
</evidence>
<dbReference type="Proteomes" id="UP000807716">
    <property type="component" value="Unassembled WGS sequence"/>
</dbReference>
<dbReference type="Gene3D" id="3.80.10.10">
    <property type="entry name" value="Ribonuclease Inhibitor"/>
    <property type="match status" value="1"/>
</dbReference>
<dbReference type="OrthoDB" id="2423977at2759"/>
<organism evidence="1 2">
    <name type="scientific">Actinomortierella ambigua</name>
    <dbReference type="NCBI Taxonomy" id="1343610"/>
    <lineage>
        <taxon>Eukaryota</taxon>
        <taxon>Fungi</taxon>
        <taxon>Fungi incertae sedis</taxon>
        <taxon>Mucoromycota</taxon>
        <taxon>Mortierellomycotina</taxon>
        <taxon>Mortierellomycetes</taxon>
        <taxon>Mortierellales</taxon>
        <taxon>Mortierellaceae</taxon>
        <taxon>Actinomortierella</taxon>
    </lineage>
</organism>
<sequence>MPRLPLECIEAIVWHTCDLPTLRSLLTVNHAVFRVAARRLWHNPLETVAQTSDWGLSFERLAKTIFYHFSPAALPPPPRLPITFPNQARNILTGYFALDQPTNTAATAALKQPTLDYFSMIRALVDSPVVLSLALKSGPPAEALSLNLDVGYPAACCYYHDEVIWTICRDHRRMQRLTMLQIPLWRWNVDRYINAIPQMKQLRHVVFDARYAINGEVDDDSVANEFIQRALGFIREFVRHHGDRQLHQVEFLTGQYESSNQEEFQTLVGLLKDLIPCCRAPSILGPFNWNDCLQNLAVLDLGHVRSIAVNKRLALSEANARGTDTSLLALLVVDLKYPDGDLSDAVCTILRAFGASLQSVVVQGASQGDMYNVYRGGRPGVVISTNFVGLPQLKKLCIDTMDQLEFSPQAFHHCPLLQSLSLTDRSYARSTWITRQDTWAMPMLRELVLQGSVAMTFNPLSLSSMPNLETLDLASEREWGYFFGCTFDSMEYREEEDDEAMPGRARPRVMRGWTWDWPCPQLTVLRLRGEFAARIRFKWLACCPRLQELQVYLGLRHHHSVDLDDEQYPPLEEEECNSGIIVEEQDLSVSSLSSPSASSVQEQVSRSFVLPDLRSVRLDGRWHLSDRACDQLLHGVAPRLVELILYYCSTRPSIERLVKHGERHPYLRQVSLADFTFHQQEELLTAGLTNAEFGFDSPGEVGPLSDIFSLPSKAESAVQSPLGHDARDSFCCYDINFDTYRYRPPISSTP</sequence>
<evidence type="ECO:0008006" key="3">
    <source>
        <dbReference type="Google" id="ProtNLM"/>
    </source>
</evidence>
<dbReference type="InterPro" id="IPR032675">
    <property type="entry name" value="LRR_dom_sf"/>
</dbReference>
<evidence type="ECO:0000313" key="2">
    <source>
        <dbReference type="Proteomes" id="UP000807716"/>
    </source>
</evidence>
<comment type="caution">
    <text evidence="1">The sequence shown here is derived from an EMBL/GenBank/DDBJ whole genome shotgun (WGS) entry which is preliminary data.</text>
</comment>